<dbReference type="AlphaFoldDB" id="A1U849"/>
<feature type="chain" id="PRO_5002639143" evidence="1">
    <location>
        <begin position="24"/>
        <end position="133"/>
    </location>
</feature>
<dbReference type="HOGENOM" id="CLU_1904211_0_0_6"/>
<dbReference type="RefSeq" id="WP_011783185.1">
    <property type="nucleotide sequence ID" value="NC_008738.1"/>
</dbReference>
<protein>
    <submittedName>
        <fullName evidence="2">Uncharacterized protein</fullName>
    </submittedName>
</protein>
<keyword evidence="1" id="KW-0732">Signal</keyword>
<dbReference type="KEGG" id="maq:Maqu_4317"/>
<evidence type="ECO:0000313" key="3">
    <source>
        <dbReference type="Proteomes" id="UP000000998"/>
    </source>
</evidence>
<reference evidence="3" key="1">
    <citation type="journal article" date="2011" name="Appl. Environ. Microbiol.">
        <title>Genomic potential of Marinobacter aquaeolei, a biogeochemical 'opportunitroph'.</title>
        <authorList>
            <person name="Singer E."/>
            <person name="Webb E.A."/>
            <person name="Nelson W.C."/>
            <person name="Heidelberg J.F."/>
            <person name="Ivanova N."/>
            <person name="Pati A."/>
            <person name="Edwards K.J."/>
        </authorList>
    </citation>
    <scope>NUCLEOTIDE SEQUENCE [LARGE SCALE GENOMIC DNA]</scope>
    <source>
        <strain evidence="3">ATCC 700491 / DSM 11845 / VT8</strain>
    </source>
</reference>
<keyword evidence="2" id="KW-0614">Plasmid</keyword>
<name>A1U849_MARN8</name>
<accession>A1U849</accession>
<sequence precursor="true">MKQPKLRILALITMLTLSPLAFANQSYHKISILRDSGECLLVTKKINPASQSEEKVAHITQPEIDSSYGKQCEITFNRKSFQEQYGEMCHLTSFYEAPLGKPQRDTAQYRVKGDTISFVIWTLKGVDYHCYKL</sequence>
<feature type="signal peptide" evidence="1">
    <location>
        <begin position="1"/>
        <end position="23"/>
    </location>
</feature>
<organism evidence="2 3">
    <name type="scientific">Marinobacter nauticus (strain ATCC 700491 / DSM 11845 / VT8)</name>
    <name type="common">Marinobacter aquaeolei</name>
    <dbReference type="NCBI Taxonomy" id="351348"/>
    <lineage>
        <taxon>Bacteria</taxon>
        <taxon>Pseudomonadati</taxon>
        <taxon>Pseudomonadota</taxon>
        <taxon>Gammaproteobacteria</taxon>
        <taxon>Pseudomonadales</taxon>
        <taxon>Marinobacteraceae</taxon>
        <taxon>Marinobacter</taxon>
    </lineage>
</organism>
<evidence type="ECO:0000256" key="1">
    <source>
        <dbReference type="SAM" id="SignalP"/>
    </source>
</evidence>
<geneLocation type="plasmid" evidence="2 3">
    <name>pMAQU01</name>
</geneLocation>
<evidence type="ECO:0000313" key="2">
    <source>
        <dbReference type="EMBL" id="ABM21168.1"/>
    </source>
</evidence>
<proteinExistence type="predicted"/>
<dbReference type="EMBL" id="CP000515">
    <property type="protein sequence ID" value="ABM21168.1"/>
    <property type="molecule type" value="Genomic_DNA"/>
</dbReference>
<gene>
    <name evidence="2" type="ordered locus">Maqu_4317</name>
</gene>
<dbReference type="Proteomes" id="UP000000998">
    <property type="component" value="Plasmid pMAQU01"/>
</dbReference>